<dbReference type="InParanoid" id="A0A316VET7"/>
<evidence type="ECO:0000313" key="6">
    <source>
        <dbReference type="Proteomes" id="UP000245771"/>
    </source>
</evidence>
<feature type="compositionally biased region" description="Basic residues" evidence="2">
    <location>
        <begin position="461"/>
        <end position="476"/>
    </location>
</feature>
<feature type="compositionally biased region" description="Low complexity" evidence="2">
    <location>
        <begin position="509"/>
        <end position="529"/>
    </location>
</feature>
<dbReference type="Proteomes" id="UP000245771">
    <property type="component" value="Unassembled WGS sequence"/>
</dbReference>
<dbReference type="PROSITE" id="PS51294">
    <property type="entry name" value="HTH_MYB"/>
    <property type="match status" value="1"/>
</dbReference>
<dbReference type="Pfam" id="PF00249">
    <property type="entry name" value="Myb_DNA-binding"/>
    <property type="match status" value="1"/>
</dbReference>
<dbReference type="Gene3D" id="1.10.246.220">
    <property type="match status" value="1"/>
</dbReference>
<evidence type="ECO:0000259" key="4">
    <source>
        <dbReference type="PROSITE" id="PS51294"/>
    </source>
</evidence>
<dbReference type="GeneID" id="37024466"/>
<organism evidence="5 6">
    <name type="scientific">Meira miltonrushii</name>
    <dbReference type="NCBI Taxonomy" id="1280837"/>
    <lineage>
        <taxon>Eukaryota</taxon>
        <taxon>Fungi</taxon>
        <taxon>Dikarya</taxon>
        <taxon>Basidiomycota</taxon>
        <taxon>Ustilaginomycotina</taxon>
        <taxon>Exobasidiomycetes</taxon>
        <taxon>Exobasidiales</taxon>
        <taxon>Brachybasidiaceae</taxon>
        <taxon>Meira</taxon>
    </lineage>
</organism>
<reference evidence="5 6" key="1">
    <citation type="journal article" date="2018" name="Mol. Biol. Evol.">
        <title>Broad Genomic Sampling Reveals a Smut Pathogenic Ancestry of the Fungal Clade Ustilaginomycotina.</title>
        <authorList>
            <person name="Kijpornyongpan T."/>
            <person name="Mondo S.J."/>
            <person name="Barry K."/>
            <person name="Sandor L."/>
            <person name="Lee J."/>
            <person name="Lipzen A."/>
            <person name="Pangilinan J."/>
            <person name="LaButti K."/>
            <person name="Hainaut M."/>
            <person name="Henrissat B."/>
            <person name="Grigoriev I.V."/>
            <person name="Spatafora J.W."/>
            <person name="Aime M.C."/>
        </authorList>
    </citation>
    <scope>NUCLEOTIDE SEQUENCE [LARGE SCALE GENOMIC DNA]</scope>
    <source>
        <strain evidence="5 6">MCA 3882</strain>
    </source>
</reference>
<dbReference type="CDD" id="cd11660">
    <property type="entry name" value="SANT_TRF"/>
    <property type="match status" value="2"/>
</dbReference>
<evidence type="ECO:0000259" key="3">
    <source>
        <dbReference type="PROSITE" id="PS50090"/>
    </source>
</evidence>
<evidence type="ECO:0000256" key="1">
    <source>
        <dbReference type="ARBA" id="ARBA00023242"/>
    </source>
</evidence>
<feature type="region of interest" description="Disordered" evidence="2">
    <location>
        <begin position="704"/>
        <end position="724"/>
    </location>
</feature>
<feature type="compositionally biased region" description="Basic residues" evidence="2">
    <location>
        <begin position="311"/>
        <end position="320"/>
    </location>
</feature>
<accession>A0A316VET7</accession>
<evidence type="ECO:0000256" key="2">
    <source>
        <dbReference type="SAM" id="MobiDB-lite"/>
    </source>
</evidence>
<dbReference type="Gene3D" id="1.10.10.60">
    <property type="entry name" value="Homeodomain-like"/>
    <property type="match status" value="1"/>
</dbReference>
<dbReference type="OrthoDB" id="608866at2759"/>
<feature type="domain" description="Myb-like" evidence="3">
    <location>
        <begin position="247"/>
        <end position="300"/>
    </location>
</feature>
<dbReference type="AlphaFoldDB" id="A0A316VET7"/>
<feature type="region of interest" description="Disordered" evidence="2">
    <location>
        <begin position="502"/>
        <end position="529"/>
    </location>
</feature>
<keyword evidence="1" id="KW-0539">Nucleus</keyword>
<protein>
    <recommendedName>
        <fullName evidence="7">Myb-like domain-containing protein</fullName>
    </recommendedName>
</protein>
<feature type="compositionally biased region" description="Low complexity" evidence="2">
    <location>
        <begin position="401"/>
        <end position="413"/>
    </location>
</feature>
<dbReference type="STRING" id="1280837.A0A316VET7"/>
<dbReference type="InterPro" id="IPR001005">
    <property type="entry name" value="SANT/Myb"/>
</dbReference>
<feature type="region of interest" description="Disordered" evidence="2">
    <location>
        <begin position="1"/>
        <end position="49"/>
    </location>
</feature>
<feature type="compositionally biased region" description="Polar residues" evidence="2">
    <location>
        <begin position="848"/>
        <end position="868"/>
    </location>
</feature>
<name>A0A316VET7_9BASI</name>
<gene>
    <name evidence="5" type="ORF">FA14DRAFT_67565</name>
</gene>
<dbReference type="SUPFAM" id="SSF46689">
    <property type="entry name" value="Homeodomain-like"/>
    <property type="match status" value="2"/>
</dbReference>
<dbReference type="Pfam" id="PF13921">
    <property type="entry name" value="Myb_DNA-bind_6"/>
    <property type="match status" value="1"/>
</dbReference>
<keyword evidence="6" id="KW-1185">Reference proteome</keyword>
<dbReference type="InterPro" id="IPR052450">
    <property type="entry name" value="TRBD-Containing_Protein"/>
</dbReference>
<feature type="region of interest" description="Disordered" evidence="2">
    <location>
        <begin position="353"/>
        <end position="483"/>
    </location>
</feature>
<proteinExistence type="predicted"/>
<feature type="compositionally biased region" description="Polar residues" evidence="2">
    <location>
        <begin position="124"/>
        <end position="152"/>
    </location>
</feature>
<dbReference type="InterPro" id="IPR017930">
    <property type="entry name" value="Myb_dom"/>
</dbReference>
<dbReference type="SMART" id="SM00717">
    <property type="entry name" value="SANT"/>
    <property type="match status" value="2"/>
</dbReference>
<feature type="compositionally biased region" description="Low complexity" evidence="2">
    <location>
        <begin position="427"/>
        <end position="460"/>
    </location>
</feature>
<sequence length="1111" mass="119015">MSSNSNLPDKASAARSSSKAPSTSTESEKEDGLFSGGSDAGHLSDSSSANFNAIDFDSFAMSSLQATASAIIAAQQQQQQQIQPQASQEQKALPNQLKLLPQSFLQQSQISPLNEQEFNLHSNVASGSESETGHSRQLSPTGLRRASSQSKGTAGEKAHVERHMWTPSETQALVNGCNKHGIGNWKAILNDQEFGKSFEGRTPGDLKDRFRTYFPDAYHEMYPNAKTHTSRAIRSKAPDGTSIFEKGKTKERRPFTPAEDDVLKRGYEKYGSHWAIIAKEPVFEGKRKSTDLRDRFRNAFPSLYEQAGYKPRAKAPKKERRQSSSGSMSQSERPALLMTGNFRDSFSFAGERPALAPRSETSTSVNSQAVSEHSEGEESDYPEVHIRDRSDGSFIGYPDTSFQSAASSLMSRSHSIDASAQMQGSLPQQQAQQTIPTQSPIEQGNPSGTGAASAGTSSNTAHRHPLRRSHSSKRGSTKISSLEKAAKTASIKCNKEAILASHQQHHLQHLQQQQQQQQQQAQAQAQNQAAIQGWPQGFNWDPNTAASLADMDLDQIGELMDAHSTAQLLNSGVEESIDNTTARTAMSDSGLPSADGLGVDAASSNALLDNLYQQLGFANQTPSMNRGLSEAPFQNANVETNLNNLSSSSSLPFNPVSSIPGNAQRIDFEHSQWAGDLLPRGNPTSLDWNPEVFVNLANMQLMTGGAQSSSGQAEKDVRPSLSAEHSLSMPSVHDFISRSTRRLSNPPRPVGLNEEMTADSLLSSAYRTGNAYPADDISLINSNFPGGMTLFPSLMGAGPASDGAGPSSFRRRKSTDTLRENTFASGQAWRGPMEGIQADQSEDGLGALSNTSNLASQNSGQHSRSISSVDPLDDENAPSRAASVGDLDLVGERVNALYAESLPDLTTSAFGGGGEHSSSASDNAFPHVQHLQMSYDDLDLPSFLNRSPCFAPANSHSMNPISATTFNSPRMSAMGNDGANWLKLFAGGTRAGNTSLRDGVRSSSAGVGEVAQTIQPMSQQQQGFDGGQYSTFAASLSDAGALDRLEHLYLEGLHSPSSPAQVNVGTPSLSAYTIGGGNNQRFGTTSLNQVMMERSNTAIAGEDANNGYESV</sequence>
<feature type="compositionally biased region" description="Low complexity" evidence="2">
    <location>
        <begin position="799"/>
        <end position="808"/>
    </location>
</feature>
<feature type="domain" description="HTH myb-type" evidence="4">
    <location>
        <begin position="247"/>
        <end position="304"/>
    </location>
</feature>
<dbReference type="RefSeq" id="XP_025354297.1">
    <property type="nucleotide sequence ID" value="XM_025502685.1"/>
</dbReference>
<dbReference type="PANTHER" id="PTHR46734">
    <property type="entry name" value="TELOMERIC REPEAT-BINDING FACTOR 1 TERF1"/>
    <property type="match status" value="1"/>
</dbReference>
<dbReference type="PROSITE" id="PS50090">
    <property type="entry name" value="MYB_LIKE"/>
    <property type="match status" value="2"/>
</dbReference>
<evidence type="ECO:0000313" key="5">
    <source>
        <dbReference type="EMBL" id="PWN33995.1"/>
    </source>
</evidence>
<dbReference type="InterPro" id="IPR009057">
    <property type="entry name" value="Homeodomain-like_sf"/>
</dbReference>
<feature type="compositionally biased region" description="Basic and acidic residues" evidence="2">
    <location>
        <begin position="372"/>
        <end position="391"/>
    </location>
</feature>
<feature type="region of interest" description="Disordered" evidence="2">
    <location>
        <begin position="799"/>
        <end position="818"/>
    </location>
</feature>
<feature type="region of interest" description="Disordered" evidence="2">
    <location>
        <begin position="124"/>
        <end position="162"/>
    </location>
</feature>
<evidence type="ECO:0008006" key="7">
    <source>
        <dbReference type="Google" id="ProtNLM"/>
    </source>
</evidence>
<feature type="domain" description="Myb-like" evidence="3">
    <location>
        <begin position="157"/>
        <end position="214"/>
    </location>
</feature>
<feature type="compositionally biased region" description="Polar residues" evidence="2">
    <location>
        <begin position="359"/>
        <end position="371"/>
    </location>
</feature>
<dbReference type="EMBL" id="KZ819604">
    <property type="protein sequence ID" value="PWN33995.1"/>
    <property type="molecule type" value="Genomic_DNA"/>
</dbReference>
<feature type="region of interest" description="Disordered" evidence="2">
    <location>
        <begin position="307"/>
        <end position="336"/>
    </location>
</feature>
<feature type="compositionally biased region" description="Polar residues" evidence="2">
    <location>
        <begin position="416"/>
        <end position="426"/>
    </location>
</feature>
<feature type="compositionally biased region" description="Low complexity" evidence="2">
    <location>
        <begin position="10"/>
        <end position="25"/>
    </location>
</feature>
<feature type="region of interest" description="Disordered" evidence="2">
    <location>
        <begin position="843"/>
        <end position="884"/>
    </location>
</feature>
<dbReference type="PANTHER" id="PTHR46734:SF1">
    <property type="entry name" value="TELOMERIC REPEAT-BINDING FACTOR 1"/>
    <property type="match status" value="1"/>
</dbReference>